<dbReference type="InterPro" id="IPR017871">
    <property type="entry name" value="ABC_transporter-like_CS"/>
</dbReference>
<dbReference type="Gene3D" id="3.40.50.300">
    <property type="entry name" value="P-loop containing nucleotide triphosphate hydrolases"/>
    <property type="match status" value="1"/>
</dbReference>
<protein>
    <submittedName>
        <fullName evidence="11">Thiol reductant ABC exporter subunit CydC</fullName>
    </submittedName>
</protein>
<evidence type="ECO:0000256" key="5">
    <source>
        <dbReference type="ARBA" id="ARBA00022989"/>
    </source>
</evidence>
<feature type="domain" description="ABC transmembrane type-1" evidence="10">
    <location>
        <begin position="29"/>
        <end position="310"/>
    </location>
</feature>
<dbReference type="Gene3D" id="1.20.1560.10">
    <property type="entry name" value="ABC transporter type 1, transmembrane domain"/>
    <property type="match status" value="1"/>
</dbReference>
<dbReference type="GO" id="GO:0005524">
    <property type="term" value="F:ATP binding"/>
    <property type="evidence" value="ECO:0007669"/>
    <property type="project" value="UniProtKB-KW"/>
</dbReference>
<dbReference type="RefSeq" id="WP_151424800.1">
    <property type="nucleotide sequence ID" value="NZ_WBJX01000006.1"/>
</dbReference>
<evidence type="ECO:0000256" key="4">
    <source>
        <dbReference type="ARBA" id="ARBA00022840"/>
    </source>
</evidence>
<dbReference type="InterPro" id="IPR039421">
    <property type="entry name" value="Type_1_exporter"/>
</dbReference>
<evidence type="ECO:0000256" key="3">
    <source>
        <dbReference type="ARBA" id="ARBA00022741"/>
    </source>
</evidence>
<dbReference type="InterPro" id="IPR036640">
    <property type="entry name" value="ABC1_TM_sf"/>
</dbReference>
<evidence type="ECO:0000256" key="8">
    <source>
        <dbReference type="SAM" id="Phobius"/>
    </source>
</evidence>
<dbReference type="PANTHER" id="PTHR24221:SF654">
    <property type="entry name" value="ATP-BINDING CASSETTE SUB-FAMILY B MEMBER 6"/>
    <property type="match status" value="1"/>
</dbReference>
<evidence type="ECO:0000313" key="12">
    <source>
        <dbReference type="Proteomes" id="UP000490386"/>
    </source>
</evidence>
<dbReference type="InterPro" id="IPR025662">
    <property type="entry name" value="Sigma_54_int_dom_ATP-bd_1"/>
</dbReference>
<dbReference type="InterPro" id="IPR014223">
    <property type="entry name" value="ABC_CydC/D"/>
</dbReference>
<dbReference type="Pfam" id="PF00664">
    <property type="entry name" value="ABC_membrane"/>
    <property type="match status" value="1"/>
</dbReference>
<dbReference type="SMART" id="SM00382">
    <property type="entry name" value="AAA"/>
    <property type="match status" value="1"/>
</dbReference>
<gene>
    <name evidence="11" type="primary">cydC</name>
    <name evidence="11" type="ORF">F8O03_16370</name>
</gene>
<comment type="caution">
    <text evidence="11">The sequence shown here is derived from an EMBL/GenBank/DDBJ whole genome shotgun (WGS) entry which is preliminary data.</text>
</comment>
<dbReference type="PROSITE" id="PS50893">
    <property type="entry name" value="ABC_TRANSPORTER_2"/>
    <property type="match status" value="1"/>
</dbReference>
<feature type="domain" description="ABC transporter" evidence="9">
    <location>
        <begin position="349"/>
        <end position="553"/>
    </location>
</feature>
<dbReference type="SUPFAM" id="SSF90123">
    <property type="entry name" value="ABC transporter transmembrane region"/>
    <property type="match status" value="1"/>
</dbReference>
<reference evidence="11 12" key="1">
    <citation type="submission" date="2019-09" db="EMBL/GenBank/DDBJ databases">
        <title>Phylogeny of genus Pseudoclavibacter and closely related genus.</title>
        <authorList>
            <person name="Li Y."/>
        </authorList>
    </citation>
    <scope>NUCLEOTIDE SEQUENCE [LARGE SCALE GENOMIC DNA]</scope>
    <source>
        <strain evidence="11 12">THG-MD12</strain>
    </source>
</reference>
<sequence length="559" mass="58990">MTRLQERPSADERRILRLAMPSARRLWPSIAIGLLSAICAVALLATSAYLLTRASEIIHILLLGIAIVGVRAFAIGRAVFRYVERLLGHDASFRQLAELRVGVLERLIPLAPAGLATHRRGDLLTRLVSDVDELQFLPLRVAQPLIIAGLTSTLAVVGIWLVSAPAAIVLALCLLLAGIVATATNLAISGRADREAAPLRAALNDRIYETVSTFETLEAYGALDAKLAEVDAADARLRDALVSRARGSGAVAGSVMLFSGLATAGALAVGIDPTVDGGLLAPMLTLIALVPMALFEIFAQVPQAVAAWRQVRASAVRVADVAPGDAPTSLPDAQPLPEPRQGPTRPVTLALHDVSASWPGAPEPAIRGISLELAPGDRLLVEGESGAGKTTLANVLVRFLDHEGSYRLNGVEAKEYAPAQVRAVVGLIEQRPHIFDETIRQNLLFAKPDADDTELEAVLGRVGLGEWLEERGGLEARVGEHGSLVSGGQAQRIALARGILADFPVLVLDEPTANVDPALADRLVAELLDASGAERSVVIISHTPVDPSLVTRALRLGGE</sequence>
<feature type="transmembrane region" description="Helical" evidence="8">
    <location>
        <begin position="145"/>
        <end position="162"/>
    </location>
</feature>
<dbReference type="GO" id="GO:0005886">
    <property type="term" value="C:plasma membrane"/>
    <property type="evidence" value="ECO:0007669"/>
    <property type="project" value="UniProtKB-SubCell"/>
</dbReference>
<evidence type="ECO:0000256" key="7">
    <source>
        <dbReference type="SAM" id="MobiDB-lite"/>
    </source>
</evidence>
<evidence type="ECO:0000256" key="2">
    <source>
        <dbReference type="ARBA" id="ARBA00022692"/>
    </source>
</evidence>
<dbReference type="GO" id="GO:0045454">
    <property type="term" value="P:cell redox homeostasis"/>
    <property type="evidence" value="ECO:0007669"/>
    <property type="project" value="InterPro"/>
</dbReference>
<dbReference type="InterPro" id="IPR003593">
    <property type="entry name" value="AAA+_ATPase"/>
</dbReference>
<dbReference type="CDD" id="cd03228">
    <property type="entry name" value="ABCC_MRP_Like"/>
    <property type="match status" value="1"/>
</dbReference>
<feature type="transmembrane region" description="Helical" evidence="8">
    <location>
        <begin position="277"/>
        <end position="299"/>
    </location>
</feature>
<keyword evidence="6 8" id="KW-0472">Membrane</keyword>
<feature type="region of interest" description="Disordered" evidence="7">
    <location>
        <begin position="323"/>
        <end position="343"/>
    </location>
</feature>
<feature type="transmembrane region" description="Helical" evidence="8">
    <location>
        <begin position="168"/>
        <end position="188"/>
    </location>
</feature>
<dbReference type="GO" id="GO:0016887">
    <property type="term" value="F:ATP hydrolysis activity"/>
    <property type="evidence" value="ECO:0007669"/>
    <property type="project" value="InterPro"/>
</dbReference>
<dbReference type="PROSITE" id="PS00675">
    <property type="entry name" value="SIGMA54_INTERACT_1"/>
    <property type="match status" value="1"/>
</dbReference>
<dbReference type="InterPro" id="IPR003439">
    <property type="entry name" value="ABC_transporter-like_ATP-bd"/>
</dbReference>
<organism evidence="11 12">
    <name type="scientific">Pseudoclavibacter terrae</name>
    <dbReference type="NCBI Taxonomy" id="1530195"/>
    <lineage>
        <taxon>Bacteria</taxon>
        <taxon>Bacillati</taxon>
        <taxon>Actinomycetota</taxon>
        <taxon>Actinomycetes</taxon>
        <taxon>Micrococcales</taxon>
        <taxon>Microbacteriaceae</taxon>
        <taxon>Pseudoclavibacter</taxon>
    </lineage>
</organism>
<dbReference type="EMBL" id="WBJX01000006">
    <property type="protein sequence ID" value="KAB1636515.1"/>
    <property type="molecule type" value="Genomic_DNA"/>
</dbReference>
<name>A0A7J5AYF3_9MICO</name>
<keyword evidence="3" id="KW-0547">Nucleotide-binding</keyword>
<evidence type="ECO:0000259" key="9">
    <source>
        <dbReference type="PROSITE" id="PS50893"/>
    </source>
</evidence>
<dbReference type="PANTHER" id="PTHR24221">
    <property type="entry name" value="ATP-BINDING CASSETTE SUB-FAMILY B"/>
    <property type="match status" value="1"/>
</dbReference>
<keyword evidence="4" id="KW-0067">ATP-binding</keyword>
<dbReference type="SUPFAM" id="SSF52540">
    <property type="entry name" value="P-loop containing nucleoside triphosphate hydrolases"/>
    <property type="match status" value="1"/>
</dbReference>
<feature type="transmembrane region" description="Helical" evidence="8">
    <location>
        <begin position="250"/>
        <end position="271"/>
    </location>
</feature>
<dbReference type="GO" id="GO:0034775">
    <property type="term" value="P:glutathione transmembrane transport"/>
    <property type="evidence" value="ECO:0007669"/>
    <property type="project" value="InterPro"/>
</dbReference>
<keyword evidence="5 8" id="KW-1133">Transmembrane helix</keyword>
<feature type="transmembrane region" description="Helical" evidence="8">
    <location>
        <begin position="57"/>
        <end position="80"/>
    </location>
</feature>
<evidence type="ECO:0000256" key="6">
    <source>
        <dbReference type="ARBA" id="ARBA00023136"/>
    </source>
</evidence>
<proteinExistence type="predicted"/>
<dbReference type="OrthoDB" id="3237158at2"/>
<evidence type="ECO:0000259" key="10">
    <source>
        <dbReference type="PROSITE" id="PS50929"/>
    </source>
</evidence>
<evidence type="ECO:0000313" key="11">
    <source>
        <dbReference type="EMBL" id="KAB1636515.1"/>
    </source>
</evidence>
<dbReference type="InterPro" id="IPR027417">
    <property type="entry name" value="P-loop_NTPase"/>
</dbReference>
<dbReference type="InterPro" id="IPR011527">
    <property type="entry name" value="ABC1_TM_dom"/>
</dbReference>
<dbReference type="Pfam" id="PF00005">
    <property type="entry name" value="ABC_tran"/>
    <property type="match status" value="1"/>
</dbReference>
<keyword evidence="12" id="KW-1185">Reference proteome</keyword>
<dbReference type="AlphaFoldDB" id="A0A7J5AYF3"/>
<dbReference type="Proteomes" id="UP000490386">
    <property type="component" value="Unassembled WGS sequence"/>
</dbReference>
<evidence type="ECO:0000256" key="1">
    <source>
        <dbReference type="ARBA" id="ARBA00004651"/>
    </source>
</evidence>
<dbReference type="PROSITE" id="PS00211">
    <property type="entry name" value="ABC_TRANSPORTER_1"/>
    <property type="match status" value="1"/>
</dbReference>
<dbReference type="PROSITE" id="PS50929">
    <property type="entry name" value="ABC_TM1F"/>
    <property type="match status" value="1"/>
</dbReference>
<comment type="subcellular location">
    <subcellularLocation>
        <location evidence="1">Cell membrane</location>
        <topology evidence="1">Multi-pass membrane protein</topology>
    </subcellularLocation>
</comment>
<feature type="transmembrane region" description="Helical" evidence="8">
    <location>
        <begin position="26"/>
        <end position="51"/>
    </location>
</feature>
<keyword evidence="2 8" id="KW-0812">Transmembrane</keyword>
<dbReference type="NCBIfam" id="TIGR02868">
    <property type="entry name" value="CydC"/>
    <property type="match status" value="1"/>
</dbReference>
<dbReference type="GO" id="GO:0140359">
    <property type="term" value="F:ABC-type transporter activity"/>
    <property type="evidence" value="ECO:0007669"/>
    <property type="project" value="InterPro"/>
</dbReference>
<accession>A0A7J5AYF3</accession>